<dbReference type="GeneID" id="63188797"/>
<dbReference type="Pfam" id="PF01595">
    <property type="entry name" value="CNNM"/>
    <property type="match status" value="1"/>
</dbReference>
<dbReference type="RefSeq" id="WP_207288442.1">
    <property type="nucleotide sequence ID" value="NZ_CP071462.1"/>
</dbReference>
<feature type="domain" description="CNNM transmembrane" evidence="3">
    <location>
        <begin position="2"/>
        <end position="204"/>
    </location>
</feature>
<feature type="transmembrane region" description="Helical" evidence="2">
    <location>
        <begin position="6"/>
        <end position="26"/>
    </location>
</feature>
<proteinExistence type="predicted"/>
<dbReference type="InterPro" id="IPR046342">
    <property type="entry name" value="CBS_dom_sf"/>
</dbReference>
<dbReference type="InterPro" id="IPR051676">
    <property type="entry name" value="UPF0053_domain"/>
</dbReference>
<dbReference type="PROSITE" id="PS51846">
    <property type="entry name" value="CNNM"/>
    <property type="match status" value="1"/>
</dbReference>
<dbReference type="Proteomes" id="UP000663203">
    <property type="component" value="Chromosome"/>
</dbReference>
<reference evidence="4 5" key="1">
    <citation type="submission" date="2021-03" db="EMBL/GenBank/DDBJ databases">
        <title>Haloterrigena longa sp. nov. and Haloterrigena limicola sp. nov., extremely halophilic archaea isolated from a salt lake.</title>
        <authorList>
            <person name="Henglin C."/>
        </authorList>
    </citation>
    <scope>NUCLEOTIDE SEQUENCE [LARGE SCALE GENOMIC DNA]</scope>
    <source>
        <strain evidence="4 5">KZCA68</strain>
    </source>
</reference>
<keyword evidence="2" id="KW-1133">Transmembrane helix</keyword>
<keyword evidence="2" id="KW-0812">Transmembrane</keyword>
<evidence type="ECO:0000256" key="2">
    <source>
        <dbReference type="SAM" id="Phobius"/>
    </source>
</evidence>
<organism evidence="4 5">
    <name type="scientific">Haloterrigena alkaliphila</name>
    <dbReference type="NCBI Taxonomy" id="2816475"/>
    <lineage>
        <taxon>Archaea</taxon>
        <taxon>Methanobacteriati</taxon>
        <taxon>Methanobacteriota</taxon>
        <taxon>Stenosarchaea group</taxon>
        <taxon>Halobacteria</taxon>
        <taxon>Halobacteriales</taxon>
        <taxon>Natrialbaceae</taxon>
        <taxon>Haloterrigena</taxon>
    </lineage>
</organism>
<name>A0A8A2VEJ3_9EURY</name>
<dbReference type="PANTHER" id="PTHR43099:SF5">
    <property type="entry name" value="HLYC_CORC FAMILY TRANSPORTER"/>
    <property type="match status" value="1"/>
</dbReference>
<evidence type="ECO:0000313" key="5">
    <source>
        <dbReference type="Proteomes" id="UP000663203"/>
    </source>
</evidence>
<dbReference type="PANTHER" id="PTHR43099">
    <property type="entry name" value="UPF0053 PROTEIN YRKA"/>
    <property type="match status" value="1"/>
</dbReference>
<evidence type="ECO:0000313" key="4">
    <source>
        <dbReference type="EMBL" id="QSW98834.1"/>
    </source>
</evidence>
<gene>
    <name evidence="4" type="ORF">J0X25_15790</name>
</gene>
<evidence type="ECO:0000259" key="3">
    <source>
        <dbReference type="PROSITE" id="PS51846"/>
    </source>
</evidence>
<dbReference type="Gene3D" id="3.10.580.10">
    <property type="entry name" value="CBS-domain"/>
    <property type="match status" value="1"/>
</dbReference>
<protein>
    <submittedName>
        <fullName evidence="4">HlyC/CorC family transporter</fullName>
    </submittedName>
</protein>
<dbReference type="KEGG" id="hakz:J0X25_15790"/>
<dbReference type="EMBL" id="CP071462">
    <property type="protein sequence ID" value="QSW98834.1"/>
    <property type="molecule type" value="Genomic_DNA"/>
</dbReference>
<dbReference type="AlphaFoldDB" id="A0A8A2VEJ3"/>
<keyword evidence="5" id="KW-1185">Reference proteome</keyword>
<sequence length="403" mass="44419">MNALEIGMRLTAGAVLILLNAFFVAIEFGLTRARQYPESDFDTPGLRRAWEMTDDLEFYLTTCQIWISGTSIALGIIAEPGLAALIEPVFENSRLASIGAGSLLAFGLINLVHLTHGEQTPTYLGVERSKQVCRYGARPLYWFAKAIAPLIKFGDWVAKGTLGLFGVEMTQSWTETETDVIESRAELRNRLGSVLEEGDLPPERREEVMNALRIGEKPIREVMVPAEKIVALSTAADTEENLRRMAERPQTRYPLVGDSLTEFRGIVYTPVLLEHREDLASGEIDFAELAAPPITLGPETGVSDAIDRFQRENQELALVVENSEERSSSSNRTQSDDSEERSSSSNRTQSDDSEGQRPSRGRPQSDDEVIGLVTVTDLLEAVMGDVEDPLDQGVVDTGEVDDV</sequence>
<feature type="region of interest" description="Disordered" evidence="1">
    <location>
        <begin position="319"/>
        <end position="371"/>
    </location>
</feature>
<dbReference type="InterPro" id="IPR002550">
    <property type="entry name" value="CNNM"/>
</dbReference>
<evidence type="ECO:0000256" key="1">
    <source>
        <dbReference type="SAM" id="MobiDB-lite"/>
    </source>
</evidence>
<accession>A0A8A2VEJ3</accession>
<keyword evidence="2" id="KW-0472">Membrane</keyword>
<dbReference type="SUPFAM" id="SSF54631">
    <property type="entry name" value="CBS-domain pair"/>
    <property type="match status" value="1"/>
</dbReference>